<feature type="compositionally biased region" description="Acidic residues" evidence="1">
    <location>
        <begin position="495"/>
        <end position="504"/>
    </location>
</feature>
<feature type="region of interest" description="Disordered" evidence="1">
    <location>
        <begin position="333"/>
        <end position="416"/>
    </location>
</feature>
<evidence type="ECO:0000259" key="3">
    <source>
        <dbReference type="PROSITE" id="PS50011"/>
    </source>
</evidence>
<dbReference type="GO" id="GO:0004672">
    <property type="term" value="F:protein kinase activity"/>
    <property type="evidence" value="ECO:0007669"/>
    <property type="project" value="InterPro"/>
</dbReference>
<feature type="transmembrane region" description="Helical" evidence="2">
    <location>
        <begin position="434"/>
        <end position="454"/>
    </location>
</feature>
<dbReference type="Gene3D" id="3.30.200.20">
    <property type="entry name" value="Phosphorylase Kinase, domain 1"/>
    <property type="match status" value="1"/>
</dbReference>
<evidence type="ECO:0000313" key="4">
    <source>
        <dbReference type="EMBL" id="CAB4735478.1"/>
    </source>
</evidence>
<protein>
    <submittedName>
        <fullName evidence="4">Unannotated protein</fullName>
    </submittedName>
</protein>
<organism evidence="4">
    <name type="scientific">freshwater metagenome</name>
    <dbReference type="NCBI Taxonomy" id="449393"/>
    <lineage>
        <taxon>unclassified sequences</taxon>
        <taxon>metagenomes</taxon>
        <taxon>ecological metagenomes</taxon>
    </lineage>
</organism>
<dbReference type="InterPro" id="IPR011009">
    <property type="entry name" value="Kinase-like_dom_sf"/>
</dbReference>
<sequence length="631" mass="66014">MPASIRPGDVLADRYRLVDLLSESGDGRFWRAHDRVLERHVALHVISADDPRAEGLLAAARRSATVLDPHILRVLDAERSAGLCYVVNEWGSGTSLDIMLATGGPLAPRRAAWLVGEVAAACSVAHAAGVPHGRLNPENLLVDTSGAVRVIGWSVDAALHGCSEGSAEGDVVDLAGLLYAALTGRWAGRSGSAVPPAPTDHDRVLRPRQVRAGIPRELDSLCDEVLHPRPGRSVPASQVREALEDFVGDPVGIQESMVSRLVSRGHETVVLPQVPEFAVRDPHADTTAPASPAAASTASDEAPDQAPDGRTDDGPPAETTGEITQAELPGFLADPEARPASPPPPFEEPPARPLFAPDPPEGAPVRRSRVPAPSTGSASYWPWDTDTGHHTGHPGHPGHSGYPTGAHGLVDTGWPTGTAPVVEDEVPGRNTFRLAAVLLAAMVVLVAVVVAFNLGRGRTPLGTVPDDQGSASPSDRTSAAPARPLDVAGVNDLDPQGEDGEENPDSLPLVVDRDPATTWRTATYLQDFGPAGLKTGVGLVLDLGDSQEVRAVDLQLVGAPTGLSLYLTEQAPGGDPVAGGLEPVGQVSGGPEETVELDEPTQGRYLTVWFTDLPEVPDGWRAEVAEITVRG</sequence>
<dbReference type="GO" id="GO:0005524">
    <property type="term" value="F:ATP binding"/>
    <property type="evidence" value="ECO:0007669"/>
    <property type="project" value="InterPro"/>
</dbReference>
<keyword evidence="2" id="KW-0472">Membrane</keyword>
<reference evidence="4" key="1">
    <citation type="submission" date="2020-05" db="EMBL/GenBank/DDBJ databases">
        <authorList>
            <person name="Chiriac C."/>
            <person name="Salcher M."/>
            <person name="Ghai R."/>
            <person name="Kavagutti S V."/>
        </authorList>
    </citation>
    <scope>NUCLEOTIDE SEQUENCE</scope>
</reference>
<name>A0A6J6SL65_9ZZZZ</name>
<feature type="compositionally biased region" description="Low complexity" evidence="1">
    <location>
        <begin position="285"/>
        <end position="300"/>
    </location>
</feature>
<feature type="region of interest" description="Disordered" evidence="1">
    <location>
        <begin position="282"/>
        <end position="321"/>
    </location>
</feature>
<proteinExistence type="predicted"/>
<dbReference type="InterPro" id="IPR000719">
    <property type="entry name" value="Prot_kinase_dom"/>
</dbReference>
<evidence type="ECO:0000256" key="2">
    <source>
        <dbReference type="SAM" id="Phobius"/>
    </source>
</evidence>
<dbReference type="Gene3D" id="1.10.510.10">
    <property type="entry name" value="Transferase(Phosphotransferase) domain 1"/>
    <property type="match status" value="1"/>
</dbReference>
<evidence type="ECO:0000256" key="1">
    <source>
        <dbReference type="SAM" id="MobiDB-lite"/>
    </source>
</evidence>
<feature type="domain" description="Protein kinase" evidence="3">
    <location>
        <begin position="15"/>
        <end position="247"/>
    </location>
</feature>
<feature type="region of interest" description="Disordered" evidence="1">
    <location>
        <begin position="457"/>
        <end position="511"/>
    </location>
</feature>
<dbReference type="AlphaFoldDB" id="A0A6J6SL65"/>
<dbReference type="PROSITE" id="PS50011">
    <property type="entry name" value="PROTEIN_KINASE_DOM"/>
    <property type="match status" value="1"/>
</dbReference>
<gene>
    <name evidence="4" type="ORF">UFOPK2761_00859</name>
</gene>
<dbReference type="CDD" id="cd13973">
    <property type="entry name" value="PK_MviN-like"/>
    <property type="match status" value="1"/>
</dbReference>
<dbReference type="SMART" id="SM00220">
    <property type="entry name" value="S_TKc"/>
    <property type="match status" value="1"/>
</dbReference>
<feature type="compositionally biased region" description="Pro residues" evidence="1">
    <location>
        <begin position="340"/>
        <end position="362"/>
    </location>
</feature>
<dbReference type="SUPFAM" id="SSF56112">
    <property type="entry name" value="Protein kinase-like (PK-like)"/>
    <property type="match status" value="1"/>
</dbReference>
<keyword evidence="2" id="KW-1133">Transmembrane helix</keyword>
<keyword evidence="2" id="KW-0812">Transmembrane</keyword>
<dbReference type="EMBL" id="CAEZYQ010000005">
    <property type="protein sequence ID" value="CAB4735478.1"/>
    <property type="molecule type" value="Genomic_DNA"/>
</dbReference>
<accession>A0A6J6SL65</accession>